<dbReference type="AlphaFoldDB" id="A0A0J1HDW6"/>
<accession>A0A0J1HDW6</accession>
<dbReference type="Pfam" id="PF13460">
    <property type="entry name" value="NAD_binding_10"/>
    <property type="match status" value="1"/>
</dbReference>
<dbReference type="InterPro" id="IPR016040">
    <property type="entry name" value="NAD(P)-bd_dom"/>
</dbReference>
<dbReference type="SUPFAM" id="SSF51735">
    <property type="entry name" value="NAD(P)-binding Rossmann-fold domains"/>
    <property type="match status" value="1"/>
</dbReference>
<comment type="caution">
    <text evidence="2">The sequence shown here is derived from an EMBL/GenBank/DDBJ whole genome shotgun (WGS) entry which is preliminary data.</text>
</comment>
<reference evidence="2 3" key="1">
    <citation type="submission" date="2015-05" db="EMBL/GenBank/DDBJ databases">
        <title>Photobacterium galathea sp. nov.</title>
        <authorList>
            <person name="Machado H."/>
            <person name="Gram L."/>
        </authorList>
    </citation>
    <scope>NUCLEOTIDE SEQUENCE [LARGE SCALE GENOMIC DNA]</scope>
    <source>
        <strain evidence="2 3">DSM 22954</strain>
    </source>
</reference>
<sequence length="212" mass="22377">MKVAVLGATGWIGRHIVEEAASRGHEVIALVRDLASADLNAAALRRFDLLDGSQELAEAVAGADVVISAIGGRAAGNHDIVARTAQRLLAELPTARVDRLLWVGGAGTLEVAPGVELVTLPDFPEEYKPEAVAMSEALAVFRGTESTVNWTFVSPAAEIFPGEKLGTYRIGGDELLADEQGASRISVSDYAAAMIDELEAGHYPKQRIGVAY</sequence>
<dbReference type="EMBL" id="LDOU01000007">
    <property type="protein sequence ID" value="KLV09819.1"/>
    <property type="molecule type" value="Genomic_DNA"/>
</dbReference>
<dbReference type="PANTHER" id="PTHR43355">
    <property type="entry name" value="FLAVIN REDUCTASE (NADPH)"/>
    <property type="match status" value="1"/>
</dbReference>
<dbReference type="STRING" id="320778.ABT57_09025"/>
<dbReference type="RefSeq" id="WP_047884908.1">
    <property type="nucleotide sequence ID" value="NZ_CP071326.1"/>
</dbReference>
<dbReference type="OrthoDB" id="7352421at2"/>
<feature type="domain" description="NAD(P)-binding" evidence="1">
    <location>
        <begin position="7"/>
        <end position="197"/>
    </location>
</feature>
<dbReference type="InterPro" id="IPR036291">
    <property type="entry name" value="NAD(P)-bd_dom_sf"/>
</dbReference>
<evidence type="ECO:0000259" key="1">
    <source>
        <dbReference type="Pfam" id="PF13460"/>
    </source>
</evidence>
<organism evidence="2 3">
    <name type="scientific">Photobacterium ganghwense</name>
    <dbReference type="NCBI Taxonomy" id="320778"/>
    <lineage>
        <taxon>Bacteria</taxon>
        <taxon>Pseudomonadati</taxon>
        <taxon>Pseudomonadota</taxon>
        <taxon>Gammaproteobacteria</taxon>
        <taxon>Vibrionales</taxon>
        <taxon>Vibrionaceae</taxon>
        <taxon>Photobacterium</taxon>
    </lineage>
</organism>
<dbReference type="Gene3D" id="3.40.50.720">
    <property type="entry name" value="NAD(P)-binding Rossmann-like Domain"/>
    <property type="match status" value="1"/>
</dbReference>
<dbReference type="Proteomes" id="UP000035909">
    <property type="component" value="Unassembled WGS sequence"/>
</dbReference>
<evidence type="ECO:0000313" key="3">
    <source>
        <dbReference type="Proteomes" id="UP000035909"/>
    </source>
</evidence>
<gene>
    <name evidence="2" type="ORF">ABT57_09025</name>
</gene>
<dbReference type="PATRIC" id="fig|320778.3.peg.1962"/>
<dbReference type="GO" id="GO:0016646">
    <property type="term" value="F:oxidoreductase activity, acting on the CH-NH group of donors, NAD or NADP as acceptor"/>
    <property type="evidence" value="ECO:0007669"/>
    <property type="project" value="TreeGrafter"/>
</dbReference>
<dbReference type="InterPro" id="IPR051606">
    <property type="entry name" value="Polyketide_Oxido-like"/>
</dbReference>
<evidence type="ECO:0000313" key="2">
    <source>
        <dbReference type="EMBL" id="KLV09819.1"/>
    </source>
</evidence>
<name>A0A0J1HDW6_9GAMM</name>
<keyword evidence="3" id="KW-1185">Reference proteome</keyword>
<dbReference type="PANTHER" id="PTHR43355:SF2">
    <property type="entry name" value="FLAVIN REDUCTASE (NADPH)"/>
    <property type="match status" value="1"/>
</dbReference>
<protein>
    <submittedName>
        <fullName evidence="2">NAD-dependent dehydratase</fullName>
    </submittedName>
</protein>
<proteinExistence type="predicted"/>